<evidence type="ECO:0000256" key="5">
    <source>
        <dbReference type="ARBA" id="ARBA00022723"/>
    </source>
</evidence>
<sequence>SVSPTQRGFHHCSNPSLPIIVETDASDYALGAVLSQVSDSGKHPIAFDSHKLIPAELNYEIHDKELLGIVWALKRWRAFLLSLSSPFEVLTNHSSLQYFMTSKVLTCCQALWAEFLSEFHFSITYCPGRLATLLDALSRWDDVYPERGEDFISKNPMNFQQIIKQDEVQPSKYFAVKVESFSNLIDSIQKKLWQDPQYRSILEDLGKGKSVQDYSLDSYSQLLLFKDRVVVPNDSTIQLSILQKRHDSPLAGHPGQEKTLKLVKRDFHWSGMTQFIKDYVSSCQQCSRNKNIHHKKFGFLKPLPIPNGPWICLSMDFITKLLLSNPFDSILFIVERFSKMEVFIPTRSSSTSLYLAHLFIKNMFSKHCLDSSSVSDRGSLFGPICVRSSRYQEICQLLIIQKLMDRQTDTRVVPLDIDPQFDPVDITQDTPAGKLSTNIQSVQQDVQRELEVSINRFKRYADKSRESPPVFNPGEMAWLSSKNIKSTRPTKKLSERWLGPFQIWKKISTYAYHLNGNPSIESSIFPSLNQ</sequence>
<evidence type="ECO:0000256" key="14">
    <source>
        <dbReference type="ARBA" id="ARBA00023172"/>
    </source>
</evidence>
<evidence type="ECO:0000256" key="4">
    <source>
        <dbReference type="ARBA" id="ARBA00022722"/>
    </source>
</evidence>
<keyword evidence="13" id="KW-0238">DNA-binding</keyword>
<accession>A0A9Q3FZW2</accession>
<evidence type="ECO:0000256" key="2">
    <source>
        <dbReference type="ARBA" id="ARBA00022679"/>
    </source>
</evidence>
<feature type="non-terminal residue" evidence="18">
    <location>
        <position position="1"/>
    </location>
</feature>
<proteinExistence type="predicted"/>
<dbReference type="GO" id="GO:0006310">
    <property type="term" value="P:DNA recombination"/>
    <property type="evidence" value="ECO:0007669"/>
    <property type="project" value="UniProtKB-KW"/>
</dbReference>
<feature type="domain" description="Tf2-1-like SH3-like" evidence="17">
    <location>
        <begin position="474"/>
        <end position="521"/>
    </location>
</feature>
<evidence type="ECO:0000256" key="8">
    <source>
        <dbReference type="ARBA" id="ARBA00022801"/>
    </source>
</evidence>
<keyword evidence="4" id="KW-0540">Nuclease</keyword>
<keyword evidence="10" id="KW-0229">DNA integration</keyword>
<evidence type="ECO:0000259" key="15">
    <source>
        <dbReference type="Pfam" id="PF17917"/>
    </source>
</evidence>
<reference evidence="18" key="1">
    <citation type="submission" date="2021-03" db="EMBL/GenBank/DDBJ databases">
        <title>Draft genome sequence of rust myrtle Austropuccinia psidii MF-1, a brazilian biotype.</title>
        <authorList>
            <person name="Quecine M.C."/>
            <person name="Pachon D.M.R."/>
            <person name="Bonatelli M.L."/>
            <person name="Correr F.H."/>
            <person name="Franceschini L.M."/>
            <person name="Leite T.F."/>
            <person name="Margarido G.R.A."/>
            <person name="Almeida C.A."/>
            <person name="Ferrarezi J.A."/>
            <person name="Labate C.A."/>
        </authorList>
    </citation>
    <scope>NUCLEOTIDE SEQUENCE</scope>
    <source>
        <strain evidence="18">MF-1</strain>
    </source>
</reference>
<dbReference type="InterPro" id="IPR050951">
    <property type="entry name" value="Retrovirus_Pol_polyprotein"/>
</dbReference>
<evidence type="ECO:0000256" key="6">
    <source>
        <dbReference type="ARBA" id="ARBA00022750"/>
    </source>
</evidence>
<gene>
    <name evidence="18" type="ORF">O181_086512</name>
</gene>
<keyword evidence="8" id="KW-0378">Hydrolase</keyword>
<evidence type="ECO:0000313" key="18">
    <source>
        <dbReference type="EMBL" id="MBW0546797.1"/>
    </source>
</evidence>
<organism evidence="18 19">
    <name type="scientific">Austropuccinia psidii MF-1</name>
    <dbReference type="NCBI Taxonomy" id="1389203"/>
    <lineage>
        <taxon>Eukaryota</taxon>
        <taxon>Fungi</taxon>
        <taxon>Dikarya</taxon>
        <taxon>Basidiomycota</taxon>
        <taxon>Pucciniomycotina</taxon>
        <taxon>Pucciniomycetes</taxon>
        <taxon>Pucciniales</taxon>
        <taxon>Sphaerophragmiaceae</taxon>
        <taxon>Austropuccinia</taxon>
    </lineage>
</organism>
<dbReference type="Proteomes" id="UP000765509">
    <property type="component" value="Unassembled WGS sequence"/>
</dbReference>
<dbReference type="Pfam" id="PF17917">
    <property type="entry name" value="RT_RNaseH"/>
    <property type="match status" value="1"/>
</dbReference>
<keyword evidence="7" id="KW-0255">Endonuclease</keyword>
<dbReference type="GO" id="GO:0046872">
    <property type="term" value="F:metal ion binding"/>
    <property type="evidence" value="ECO:0007669"/>
    <property type="project" value="UniProtKB-KW"/>
</dbReference>
<dbReference type="FunFam" id="1.10.340.70:FF:000001">
    <property type="entry name" value="Retrovirus-related Pol polyprotein from transposon gypsy-like Protein"/>
    <property type="match status" value="1"/>
</dbReference>
<dbReference type="InterPro" id="IPR041373">
    <property type="entry name" value="RT_RNaseH"/>
</dbReference>
<comment type="caution">
    <text evidence="18">The sequence shown here is derived from an EMBL/GenBank/DDBJ whole genome shotgun (WGS) entry which is preliminary data.</text>
</comment>
<dbReference type="OrthoDB" id="2505288at2759"/>
<dbReference type="InterPro" id="IPR041588">
    <property type="entry name" value="Integrase_H2C2"/>
</dbReference>
<dbReference type="Gene3D" id="1.10.340.70">
    <property type="match status" value="1"/>
</dbReference>
<dbReference type="InterPro" id="IPR043502">
    <property type="entry name" value="DNA/RNA_pol_sf"/>
</dbReference>
<evidence type="ECO:0000256" key="9">
    <source>
        <dbReference type="ARBA" id="ARBA00022842"/>
    </source>
</evidence>
<dbReference type="GO" id="GO:0006508">
    <property type="term" value="P:proteolysis"/>
    <property type="evidence" value="ECO:0007669"/>
    <property type="project" value="UniProtKB-KW"/>
</dbReference>
<keyword evidence="2" id="KW-0808">Transferase</keyword>
<keyword evidence="6" id="KW-0064">Aspartyl protease</keyword>
<dbReference type="InterPro" id="IPR056924">
    <property type="entry name" value="SH3_Tf2-1"/>
</dbReference>
<name>A0A9Q3FZW2_9BASI</name>
<dbReference type="InterPro" id="IPR036397">
    <property type="entry name" value="RNaseH_sf"/>
</dbReference>
<dbReference type="GO" id="GO:0015074">
    <property type="term" value="P:DNA integration"/>
    <property type="evidence" value="ECO:0007669"/>
    <property type="project" value="UniProtKB-KW"/>
</dbReference>
<dbReference type="EMBL" id="AVOT02051803">
    <property type="protein sequence ID" value="MBW0546797.1"/>
    <property type="molecule type" value="Genomic_DNA"/>
</dbReference>
<keyword evidence="3" id="KW-0548">Nucleotidyltransferase</keyword>
<evidence type="ECO:0000259" key="17">
    <source>
        <dbReference type="Pfam" id="PF24626"/>
    </source>
</evidence>
<dbReference type="Pfam" id="PF17921">
    <property type="entry name" value="Integrase_H2C2"/>
    <property type="match status" value="1"/>
</dbReference>
<keyword evidence="11" id="KW-0695">RNA-directed DNA polymerase</keyword>
<evidence type="ECO:0000256" key="13">
    <source>
        <dbReference type="ARBA" id="ARBA00023125"/>
    </source>
</evidence>
<protein>
    <submittedName>
        <fullName evidence="18">Uncharacterized protein</fullName>
    </submittedName>
</protein>
<dbReference type="InterPro" id="IPR012337">
    <property type="entry name" value="RNaseH-like_sf"/>
</dbReference>
<feature type="domain" description="Integrase zinc-binding" evidence="16">
    <location>
        <begin position="235"/>
        <end position="291"/>
    </location>
</feature>
<keyword evidence="1" id="KW-0645">Protease</keyword>
<dbReference type="SUPFAM" id="SSF56672">
    <property type="entry name" value="DNA/RNA polymerases"/>
    <property type="match status" value="1"/>
</dbReference>
<dbReference type="SUPFAM" id="SSF53098">
    <property type="entry name" value="Ribonuclease H-like"/>
    <property type="match status" value="1"/>
</dbReference>
<dbReference type="GO" id="GO:0004190">
    <property type="term" value="F:aspartic-type endopeptidase activity"/>
    <property type="evidence" value="ECO:0007669"/>
    <property type="project" value="UniProtKB-KW"/>
</dbReference>
<dbReference type="PANTHER" id="PTHR37984:SF5">
    <property type="entry name" value="PROTEIN NYNRIN-LIKE"/>
    <property type="match status" value="1"/>
</dbReference>
<evidence type="ECO:0000256" key="7">
    <source>
        <dbReference type="ARBA" id="ARBA00022759"/>
    </source>
</evidence>
<keyword evidence="19" id="KW-1185">Reference proteome</keyword>
<dbReference type="AlphaFoldDB" id="A0A9Q3FZW2"/>
<keyword evidence="12" id="KW-0239">DNA-directed DNA polymerase</keyword>
<evidence type="ECO:0000256" key="1">
    <source>
        <dbReference type="ARBA" id="ARBA00022670"/>
    </source>
</evidence>
<dbReference type="PANTHER" id="PTHR37984">
    <property type="entry name" value="PROTEIN CBG26694"/>
    <property type="match status" value="1"/>
</dbReference>
<dbReference type="Gene3D" id="3.30.420.10">
    <property type="entry name" value="Ribonuclease H-like superfamily/Ribonuclease H"/>
    <property type="match status" value="1"/>
</dbReference>
<evidence type="ECO:0000313" key="19">
    <source>
        <dbReference type="Proteomes" id="UP000765509"/>
    </source>
</evidence>
<dbReference type="GO" id="GO:0003887">
    <property type="term" value="F:DNA-directed DNA polymerase activity"/>
    <property type="evidence" value="ECO:0007669"/>
    <property type="project" value="UniProtKB-KW"/>
</dbReference>
<evidence type="ECO:0000256" key="10">
    <source>
        <dbReference type="ARBA" id="ARBA00022908"/>
    </source>
</evidence>
<feature type="domain" description="Reverse transcriptase RNase H-like" evidence="15">
    <location>
        <begin position="14"/>
        <end position="119"/>
    </location>
</feature>
<keyword evidence="9" id="KW-0460">Magnesium</keyword>
<evidence type="ECO:0000259" key="16">
    <source>
        <dbReference type="Pfam" id="PF17921"/>
    </source>
</evidence>
<dbReference type="GO" id="GO:0004519">
    <property type="term" value="F:endonuclease activity"/>
    <property type="evidence" value="ECO:0007669"/>
    <property type="project" value="UniProtKB-KW"/>
</dbReference>
<keyword evidence="14" id="KW-0233">DNA recombination</keyword>
<evidence type="ECO:0000256" key="12">
    <source>
        <dbReference type="ARBA" id="ARBA00022932"/>
    </source>
</evidence>
<evidence type="ECO:0000256" key="11">
    <source>
        <dbReference type="ARBA" id="ARBA00022918"/>
    </source>
</evidence>
<keyword evidence="5" id="KW-0479">Metal-binding</keyword>
<dbReference type="CDD" id="cd09274">
    <property type="entry name" value="RNase_HI_RT_Ty3"/>
    <property type="match status" value="1"/>
</dbReference>
<evidence type="ECO:0000256" key="3">
    <source>
        <dbReference type="ARBA" id="ARBA00022695"/>
    </source>
</evidence>
<dbReference type="GO" id="GO:0003964">
    <property type="term" value="F:RNA-directed DNA polymerase activity"/>
    <property type="evidence" value="ECO:0007669"/>
    <property type="project" value="UniProtKB-KW"/>
</dbReference>
<dbReference type="Pfam" id="PF24626">
    <property type="entry name" value="SH3_Tf2-1"/>
    <property type="match status" value="1"/>
</dbReference>
<dbReference type="GO" id="GO:0003677">
    <property type="term" value="F:DNA binding"/>
    <property type="evidence" value="ECO:0007669"/>
    <property type="project" value="UniProtKB-KW"/>
</dbReference>